<evidence type="ECO:0000256" key="12">
    <source>
        <dbReference type="ARBA" id="ARBA00023136"/>
    </source>
</evidence>
<feature type="active site" description="Proton donor/acceptor" evidence="16">
    <location>
        <position position="254"/>
    </location>
</feature>
<dbReference type="PANTHER" id="PTHR10896">
    <property type="entry name" value="GALACTOSYLGALACTOSYLXYLOSYLPROTEIN 3-BETA-GLUCURONOSYLTRANSFERASE BETA-1,3-GLUCURONYLTRANSFERASE"/>
    <property type="match status" value="1"/>
</dbReference>
<feature type="binding site" evidence="18">
    <location>
        <position position="165"/>
    </location>
    <ligand>
        <name>Mn(2+)</name>
        <dbReference type="ChEBI" id="CHEBI:29035"/>
    </ligand>
</feature>
<comment type="catalytic activity">
    <reaction evidence="15 20">
        <text>3-O-(beta-D-galactosyl-(1-&gt;3)-beta-D-galactosyl-(1-&gt;4)-beta-D-xylosyl)-L-seryl-[protein] + UDP-alpha-D-glucuronate = 3-O-(beta-D-GlcA-(1-&gt;3)-beta-D-Gal-(1-&gt;3)-beta-D-Gal-(1-&gt;4)-beta-D-Xyl)-L-seryl-[protein] + UDP + H(+)</text>
        <dbReference type="Rhea" id="RHEA:24168"/>
        <dbReference type="Rhea" id="RHEA-COMP:12571"/>
        <dbReference type="Rhea" id="RHEA-COMP:12573"/>
        <dbReference type="ChEBI" id="CHEBI:15378"/>
        <dbReference type="ChEBI" id="CHEBI:58052"/>
        <dbReference type="ChEBI" id="CHEBI:58223"/>
        <dbReference type="ChEBI" id="CHEBI:132090"/>
        <dbReference type="ChEBI" id="CHEBI:132093"/>
        <dbReference type="EC" id="2.4.1.135"/>
    </reaction>
</comment>
<keyword evidence="14 18" id="KW-0464">Manganese</keyword>
<keyword evidence="8 18" id="KW-0479">Metal-binding</keyword>
<evidence type="ECO:0000313" key="22">
    <source>
        <dbReference type="Proteomes" id="UP000092445"/>
    </source>
</evidence>
<dbReference type="GO" id="GO:0015018">
    <property type="term" value="F:galactosylgalactosylxylosylprotein 3-beta-glucuronosyltransferase activity"/>
    <property type="evidence" value="ECO:0007669"/>
    <property type="project" value="UniProtKB-UniRule"/>
</dbReference>
<feature type="binding site" evidence="17">
    <location>
        <position position="135"/>
    </location>
    <ligand>
        <name>UDP-alpha-D-glucuronate</name>
        <dbReference type="ChEBI" id="CHEBI:58052"/>
    </ligand>
</feature>
<dbReference type="VEuPathDB" id="VectorBase:GPAI026309"/>
<dbReference type="AlphaFoldDB" id="A0A1A9ZVH0"/>
<dbReference type="GO" id="GO:0046872">
    <property type="term" value="F:metal ion binding"/>
    <property type="evidence" value="ECO:0007669"/>
    <property type="project" value="UniProtKB-KW"/>
</dbReference>
<dbReference type="Pfam" id="PF03360">
    <property type="entry name" value="Glyco_transf_43"/>
    <property type="match status" value="1"/>
</dbReference>
<evidence type="ECO:0000256" key="9">
    <source>
        <dbReference type="ARBA" id="ARBA00022968"/>
    </source>
</evidence>
<dbReference type="GO" id="GO:0050650">
    <property type="term" value="P:chondroitin sulfate proteoglycan biosynthetic process"/>
    <property type="evidence" value="ECO:0007669"/>
    <property type="project" value="TreeGrafter"/>
</dbReference>
<evidence type="ECO:0000256" key="16">
    <source>
        <dbReference type="PIRSR" id="PIRSR605027-1"/>
    </source>
</evidence>
<feature type="site" description="Interaction with galactose moiety of substrate glycoprotein" evidence="19">
    <location>
        <position position="198"/>
    </location>
</feature>
<comment type="similarity">
    <text evidence="4 20">Belongs to the glycosyltransferase 43 family.</text>
</comment>
<comment type="pathway">
    <text evidence="3 20">Protein modification; protein glycosylation.</text>
</comment>
<evidence type="ECO:0000256" key="6">
    <source>
        <dbReference type="ARBA" id="ARBA00022679"/>
    </source>
</evidence>
<evidence type="ECO:0000313" key="21">
    <source>
        <dbReference type="EnsemblMetazoa" id="GPAI026309-PA"/>
    </source>
</evidence>
<proteinExistence type="inferred from homology"/>
<evidence type="ECO:0000256" key="19">
    <source>
        <dbReference type="PIRSR" id="PIRSR605027-4"/>
    </source>
</evidence>
<dbReference type="GO" id="GO:0005975">
    <property type="term" value="P:carbohydrate metabolic process"/>
    <property type="evidence" value="ECO:0007669"/>
    <property type="project" value="TreeGrafter"/>
</dbReference>
<feature type="binding site" evidence="17">
    <location>
        <begin position="281"/>
        <end position="283"/>
    </location>
    <ligand>
        <name>UDP-alpha-D-glucuronate</name>
        <dbReference type="ChEBI" id="CHEBI:58052"/>
    </ligand>
</feature>
<dbReference type="InterPro" id="IPR029044">
    <property type="entry name" value="Nucleotide-diphossugar_trans"/>
</dbReference>
<name>A0A1A9ZVH0_GLOPL</name>
<evidence type="ECO:0000256" key="4">
    <source>
        <dbReference type="ARBA" id="ARBA00007706"/>
    </source>
</evidence>
<comment type="cofactor">
    <cofactor evidence="1 18 20">
        <name>Mn(2+)</name>
        <dbReference type="ChEBI" id="CHEBI:29035"/>
    </cofactor>
</comment>
<sequence length="308" mass="35049">MVDKAPDLPSTSLLIRKAFILVLFTVYQYARNRCTDQAELSIYKENGHENLPTIYAITPTYARPEQKAELTRLSHVFTLVPNLYWIIVEDADEKTSLVENLLAKAGLTIRSTKLHVKTPPAYVTPKTAPYWVQPRGVKQRNAGLSWLRSYTDPDERSIVYFMDDDNTYSVDLFTEMSKTQPGRVSVWPVGLAGTLLVERPILNAKKTEVIGFNSVWSPERPFPIDMAAFAISKDLLFQHPEARFSYNAQLGYQETEILKNLVTPRELQPLATESEDVLVWHTRTEKTVLTGEDDLKKKGERSDEGLEV</sequence>
<evidence type="ECO:0000256" key="20">
    <source>
        <dbReference type="RuleBase" id="RU363127"/>
    </source>
</evidence>
<comment type="subcellular location">
    <subcellularLocation>
        <location evidence="2 20">Golgi apparatus membrane</location>
        <topology evidence="2 20">Single-pass type II membrane protein</topology>
    </subcellularLocation>
</comment>
<evidence type="ECO:0000256" key="2">
    <source>
        <dbReference type="ARBA" id="ARBA00004323"/>
    </source>
</evidence>
<dbReference type="EnsemblMetazoa" id="GPAI026309-RA">
    <property type="protein sequence ID" value="GPAI026309-PA"/>
    <property type="gene ID" value="GPAI026309"/>
</dbReference>
<dbReference type="STRING" id="7398.A0A1A9ZVH0"/>
<protein>
    <recommendedName>
        <fullName evidence="5 20">Galactosylgalactosylxylosylprotein 3-beta-glucuronosyltransferase</fullName>
        <ecNumber evidence="5 20">2.4.1.135</ecNumber>
    </recommendedName>
</protein>
<keyword evidence="7" id="KW-0812">Transmembrane</keyword>
<keyword evidence="12" id="KW-0472">Membrane</keyword>
<keyword evidence="13" id="KW-0325">Glycoprotein</keyword>
<feature type="binding site" evidence="17">
    <location>
        <position position="90"/>
    </location>
    <ligand>
        <name>UDP-alpha-D-glucuronate</name>
        <dbReference type="ChEBI" id="CHEBI:58052"/>
    </ligand>
</feature>
<keyword evidence="9 20" id="KW-0735">Signal-anchor</keyword>
<dbReference type="FunFam" id="3.90.550.10:FF:000044">
    <property type="entry name" value="Galactosylgalactosylxylosylprotein 3-beta-glucuronosyltransferase"/>
    <property type="match status" value="1"/>
</dbReference>
<evidence type="ECO:0000256" key="3">
    <source>
        <dbReference type="ARBA" id="ARBA00004922"/>
    </source>
</evidence>
<evidence type="ECO:0000256" key="1">
    <source>
        <dbReference type="ARBA" id="ARBA00001936"/>
    </source>
</evidence>
<feature type="binding site" evidence="17">
    <location>
        <begin position="163"/>
        <end position="165"/>
    </location>
    <ligand>
        <name>UDP-alpha-D-glucuronate</name>
        <dbReference type="ChEBI" id="CHEBI:58052"/>
    </ligand>
</feature>
<dbReference type="Proteomes" id="UP000092445">
    <property type="component" value="Unassembled WGS sequence"/>
</dbReference>
<feature type="binding site" evidence="17">
    <location>
        <begin position="59"/>
        <end position="61"/>
    </location>
    <ligand>
        <name>UDP-alpha-D-glucuronate</name>
        <dbReference type="ChEBI" id="CHEBI:58052"/>
    </ligand>
</feature>
<evidence type="ECO:0000256" key="7">
    <source>
        <dbReference type="ARBA" id="ARBA00022692"/>
    </source>
</evidence>
<evidence type="ECO:0000256" key="10">
    <source>
        <dbReference type="ARBA" id="ARBA00022989"/>
    </source>
</evidence>
<dbReference type="CDD" id="cd00218">
    <property type="entry name" value="GlcAT-I"/>
    <property type="match status" value="1"/>
</dbReference>
<accession>A0A1A9ZVH0</accession>
<evidence type="ECO:0000256" key="5">
    <source>
        <dbReference type="ARBA" id="ARBA00012641"/>
    </source>
</evidence>
<dbReference type="PANTHER" id="PTHR10896:SF65">
    <property type="entry name" value="GALACTOSYLGALACTOSYLXYLOSYLPROTEIN 3-BETA-GLUCURONOSYLTRANSFERASE 3"/>
    <property type="match status" value="1"/>
</dbReference>
<dbReference type="InterPro" id="IPR005027">
    <property type="entry name" value="Glyco_trans_43"/>
</dbReference>
<keyword evidence="6 20" id="KW-0808">Transferase</keyword>
<evidence type="ECO:0000256" key="17">
    <source>
        <dbReference type="PIRSR" id="PIRSR605027-2"/>
    </source>
</evidence>
<dbReference type="EC" id="2.4.1.135" evidence="5 20"/>
<evidence type="ECO:0000256" key="13">
    <source>
        <dbReference type="ARBA" id="ARBA00023180"/>
    </source>
</evidence>
<dbReference type="SUPFAM" id="SSF53448">
    <property type="entry name" value="Nucleotide-diphospho-sugar transferases"/>
    <property type="match status" value="1"/>
</dbReference>
<keyword evidence="10" id="KW-1133">Transmembrane helix</keyword>
<evidence type="ECO:0000256" key="18">
    <source>
        <dbReference type="PIRSR" id="PIRSR605027-3"/>
    </source>
</evidence>
<dbReference type="UniPathway" id="UPA00378"/>
<evidence type="ECO:0000256" key="14">
    <source>
        <dbReference type="ARBA" id="ARBA00023211"/>
    </source>
</evidence>
<organism evidence="21 22">
    <name type="scientific">Glossina pallidipes</name>
    <name type="common">Tsetse fly</name>
    <dbReference type="NCBI Taxonomy" id="7398"/>
    <lineage>
        <taxon>Eukaryota</taxon>
        <taxon>Metazoa</taxon>
        <taxon>Ecdysozoa</taxon>
        <taxon>Arthropoda</taxon>
        <taxon>Hexapoda</taxon>
        <taxon>Insecta</taxon>
        <taxon>Pterygota</taxon>
        <taxon>Neoptera</taxon>
        <taxon>Endopterygota</taxon>
        <taxon>Diptera</taxon>
        <taxon>Brachycera</taxon>
        <taxon>Muscomorpha</taxon>
        <taxon>Hippoboscoidea</taxon>
        <taxon>Glossinidae</taxon>
        <taxon>Glossina</taxon>
    </lineage>
</organism>
<feature type="binding site" evidence="17">
    <location>
        <position position="140"/>
    </location>
    <ligand>
        <name>UDP-alpha-D-glucuronate</name>
        <dbReference type="ChEBI" id="CHEBI:58052"/>
    </ligand>
</feature>
<reference evidence="22" key="1">
    <citation type="submission" date="2014-03" db="EMBL/GenBank/DDBJ databases">
        <authorList>
            <person name="Aksoy S."/>
            <person name="Warren W."/>
            <person name="Wilson R.K."/>
        </authorList>
    </citation>
    <scope>NUCLEOTIDE SEQUENCE [LARGE SCALE GENOMIC DNA]</scope>
    <source>
        <strain evidence="22">IAEA</strain>
    </source>
</reference>
<evidence type="ECO:0000256" key="15">
    <source>
        <dbReference type="ARBA" id="ARBA00047979"/>
    </source>
</evidence>
<evidence type="ECO:0000256" key="11">
    <source>
        <dbReference type="ARBA" id="ARBA00023034"/>
    </source>
</evidence>
<keyword evidence="22" id="KW-1185">Reference proteome</keyword>
<dbReference type="GO" id="GO:0000139">
    <property type="term" value="C:Golgi membrane"/>
    <property type="evidence" value="ECO:0007669"/>
    <property type="project" value="UniProtKB-SubCell"/>
</dbReference>
<reference evidence="21" key="2">
    <citation type="submission" date="2020-05" db="UniProtKB">
        <authorList>
            <consortium name="EnsemblMetazoa"/>
        </authorList>
    </citation>
    <scope>IDENTIFICATION</scope>
    <source>
        <strain evidence="21">IAEA</strain>
    </source>
</reference>
<keyword evidence="11 20" id="KW-0333">Golgi apparatus</keyword>
<dbReference type="Gene3D" id="3.90.550.10">
    <property type="entry name" value="Spore Coat Polysaccharide Biosynthesis Protein SpsA, Chain A"/>
    <property type="match status" value="1"/>
</dbReference>
<evidence type="ECO:0000256" key="8">
    <source>
        <dbReference type="ARBA" id="ARBA00022723"/>
    </source>
</evidence>